<protein>
    <recommendedName>
        <fullName evidence="1">Mur ligase central domain-containing protein</fullName>
    </recommendedName>
</protein>
<dbReference type="RefSeq" id="WP_107560939.1">
    <property type="nucleotide sequence ID" value="NZ_NVQC01000007.1"/>
</dbReference>
<dbReference type="PANTHER" id="PTHR23135">
    <property type="entry name" value="MUR LIGASE FAMILY MEMBER"/>
    <property type="match status" value="1"/>
</dbReference>
<reference evidence="3" key="2">
    <citation type="journal article" date="2018" name="Environ. Microbiol.">
        <title>Bloom of a denitrifying methanotroph, 'Candidatus Methylomirabilis limnetica', in a deep stratified lake.</title>
        <authorList>
            <person name="Graf J.S."/>
            <person name="Mayr M.J."/>
            <person name="Marchant H.K."/>
            <person name="Tienken D."/>
            <person name="Hach P.F."/>
            <person name="Brand A."/>
            <person name="Schubert C.J."/>
            <person name="Kuypers M.M."/>
            <person name="Milucka J."/>
        </authorList>
    </citation>
    <scope>NUCLEOTIDE SEQUENCE [LARGE SCALE GENOMIC DNA]</scope>
    <source>
        <strain evidence="3">Zug</strain>
    </source>
</reference>
<dbReference type="Proteomes" id="UP000241436">
    <property type="component" value="Unassembled WGS sequence"/>
</dbReference>
<reference evidence="2 3" key="1">
    <citation type="submission" date="2017-09" db="EMBL/GenBank/DDBJ databases">
        <title>Bloom of a denitrifying methanotroph, Candidatus Methylomirabilis limnetica, in a deep stratified lake.</title>
        <authorList>
            <person name="Graf J.S."/>
            <person name="Marchant H.K."/>
            <person name="Tienken D."/>
            <person name="Hach P.F."/>
            <person name="Brand A."/>
            <person name="Schubert C.J."/>
            <person name="Kuypers M.M."/>
            <person name="Milucka J."/>
        </authorList>
    </citation>
    <scope>NUCLEOTIDE SEQUENCE [LARGE SCALE GENOMIC DNA]</scope>
    <source>
        <strain evidence="2 3">Zug</strain>
    </source>
</reference>
<keyword evidence="3" id="KW-1185">Reference proteome</keyword>
<dbReference type="Gene3D" id="3.40.1190.10">
    <property type="entry name" value="Mur-like, catalytic domain"/>
    <property type="match status" value="1"/>
</dbReference>
<accession>A0A2T4U1E2</accession>
<dbReference type="PANTHER" id="PTHR23135:SF18">
    <property type="entry name" value="CYANOPHYCIN SYNTHETASE"/>
    <property type="match status" value="1"/>
</dbReference>
<comment type="caution">
    <text evidence="2">The sequence shown here is derived from an EMBL/GenBank/DDBJ whole genome shotgun (WGS) entry which is preliminary data.</text>
</comment>
<organism evidence="2 3">
    <name type="scientific">Candidatus Methylomirabilis limnetica</name>
    <dbReference type="NCBI Taxonomy" id="2033718"/>
    <lineage>
        <taxon>Bacteria</taxon>
        <taxon>Candidatus Methylomirabilota</taxon>
        <taxon>Candidatus Methylomirabilia</taxon>
        <taxon>Candidatus Methylomirabilales</taxon>
        <taxon>Candidatus Methylomirabilaceae</taxon>
        <taxon>Candidatus Methylomirabilis</taxon>
    </lineage>
</organism>
<dbReference type="EMBL" id="NVQC01000007">
    <property type="protein sequence ID" value="PTL37186.1"/>
    <property type="molecule type" value="Genomic_DNA"/>
</dbReference>
<dbReference type="OrthoDB" id="9803907at2"/>
<dbReference type="InterPro" id="IPR036565">
    <property type="entry name" value="Mur-like_cat_sf"/>
</dbReference>
<evidence type="ECO:0000313" key="3">
    <source>
        <dbReference type="Proteomes" id="UP000241436"/>
    </source>
</evidence>
<dbReference type="GO" id="GO:0016881">
    <property type="term" value="F:acid-amino acid ligase activity"/>
    <property type="evidence" value="ECO:0007669"/>
    <property type="project" value="InterPro"/>
</dbReference>
<evidence type="ECO:0000259" key="1">
    <source>
        <dbReference type="Pfam" id="PF08245"/>
    </source>
</evidence>
<evidence type="ECO:0000313" key="2">
    <source>
        <dbReference type="EMBL" id="PTL37186.1"/>
    </source>
</evidence>
<gene>
    <name evidence="2" type="ORF">CLG94_00450</name>
</gene>
<dbReference type="Pfam" id="PF08245">
    <property type="entry name" value="Mur_ligase_M"/>
    <property type="match status" value="1"/>
</dbReference>
<sequence>MDVVGAALSRRLRSFFRSRRKLQKLQDSFHNLGWYALTAWSRWKLKGFQGPVIAITGTKGKTTTTRLISRIYSDAGYRVGMACSGGVYVNGICVLSGSFSGVDGPLRAYRAGGRDLLVLETAHGSIQRYGFGFPDCNVAIFTNITDGHLGELGIETLEEMLALKWRLASRVRSGGTIILNADDPLLSSLRPPRCVEAVHLSLARSPAHGGADLGAPLYRYDYHGAVVKECGGCPSIVAEISDAPLLCKGFAPYNAYNLLAAIASVEAMRPFLPVSQESLLKSLMSFGSVPDDNPGHFNLFEGAWGRVLLLAGSNRDSYQRDAQALARIRVCPPFPVGRIIGVITGIGMQSTSYIRELAGIAASVCDEIIIREPLPRYRHVRAPGEISSILKSAALESGIPYHAIHVWSETSDLIRDLVLPNREANRFVAVFSAFAQEPIIDLCRRLGDLGSSSNRWS</sequence>
<dbReference type="GO" id="GO:0005524">
    <property type="term" value="F:ATP binding"/>
    <property type="evidence" value="ECO:0007669"/>
    <property type="project" value="InterPro"/>
</dbReference>
<name>A0A2T4U1E2_9BACT</name>
<proteinExistence type="predicted"/>
<dbReference type="AlphaFoldDB" id="A0A2T4U1E2"/>
<feature type="domain" description="Mur ligase central" evidence="1">
    <location>
        <begin position="55"/>
        <end position="264"/>
    </location>
</feature>
<dbReference type="SUPFAM" id="SSF53623">
    <property type="entry name" value="MurD-like peptide ligases, catalytic domain"/>
    <property type="match status" value="1"/>
</dbReference>
<dbReference type="InterPro" id="IPR013221">
    <property type="entry name" value="Mur_ligase_cen"/>
</dbReference>